<accession>A0ABQ2S7K9</accession>
<evidence type="ECO:0000256" key="1">
    <source>
        <dbReference type="SAM" id="MobiDB-lite"/>
    </source>
</evidence>
<evidence type="ECO:0008006" key="4">
    <source>
        <dbReference type="Google" id="ProtNLM"/>
    </source>
</evidence>
<evidence type="ECO:0000313" key="2">
    <source>
        <dbReference type="EMBL" id="GGR93969.1"/>
    </source>
</evidence>
<organism evidence="2 3">
    <name type="scientific">Deinococcus sedimenti</name>
    <dbReference type="NCBI Taxonomy" id="1867090"/>
    <lineage>
        <taxon>Bacteria</taxon>
        <taxon>Thermotogati</taxon>
        <taxon>Deinococcota</taxon>
        <taxon>Deinococci</taxon>
        <taxon>Deinococcales</taxon>
        <taxon>Deinococcaceae</taxon>
        <taxon>Deinococcus</taxon>
    </lineage>
</organism>
<keyword evidence="3" id="KW-1185">Reference proteome</keyword>
<gene>
    <name evidence="2" type="ORF">GCM10008960_21110</name>
</gene>
<dbReference type="Proteomes" id="UP000644548">
    <property type="component" value="Unassembled WGS sequence"/>
</dbReference>
<feature type="region of interest" description="Disordered" evidence="1">
    <location>
        <begin position="20"/>
        <end position="44"/>
    </location>
</feature>
<reference evidence="3" key="1">
    <citation type="journal article" date="2019" name="Int. J. Syst. Evol. Microbiol.">
        <title>The Global Catalogue of Microorganisms (GCM) 10K type strain sequencing project: providing services to taxonomists for standard genome sequencing and annotation.</title>
        <authorList>
            <consortium name="The Broad Institute Genomics Platform"/>
            <consortium name="The Broad Institute Genome Sequencing Center for Infectious Disease"/>
            <person name="Wu L."/>
            <person name="Ma J."/>
        </authorList>
    </citation>
    <scope>NUCLEOTIDE SEQUENCE [LARGE SCALE GENOMIC DNA]</scope>
    <source>
        <strain evidence="3">JCM 31405</strain>
    </source>
</reference>
<dbReference type="EMBL" id="BMQN01000004">
    <property type="protein sequence ID" value="GGR93969.1"/>
    <property type="molecule type" value="Genomic_DNA"/>
</dbReference>
<evidence type="ECO:0000313" key="3">
    <source>
        <dbReference type="Proteomes" id="UP000644548"/>
    </source>
</evidence>
<name>A0ABQ2S7K9_9DEIO</name>
<proteinExistence type="predicted"/>
<dbReference type="PROSITE" id="PS51257">
    <property type="entry name" value="PROKAR_LIPOPROTEIN"/>
    <property type="match status" value="1"/>
</dbReference>
<protein>
    <recommendedName>
        <fullName evidence="4">Lipoprotein</fullName>
    </recommendedName>
</protein>
<dbReference type="RefSeq" id="WP_189073140.1">
    <property type="nucleotide sequence ID" value="NZ_BMQN01000004.1"/>
</dbReference>
<sequence length="407" mass="43194">MNRTVALLTVTTLLLAACQKQDTPKVEPKPADPATTTPAPPVVGQSLDLKDVATTAERAAMQFETLTDPANPDLDPDLKSLMRLFMPTSGPMSLSLDRPTQIGRQLLDRVTGRSKLSSQSIVVGIREPLPTGTISLKADGTVSESTTPTDGRVLIDEATGLRVEAKWRVNGAPTVWVDNGTRYDYVKNTWVPVQTELPTNASGTISEKGTARAGATFSMTPGGCLNTFGPDALKLNAWAGRQTNAPLSMNLEYSWGAQGLKLTANAQHTTTKNAGSVSVDLSLDGTTANRCTDTLTFTPSGATLKADLNLPSHKVASAVYLRDVKNVIISDAELKKENFFRNVSGTLNASVAYNGQNMLTASGSIADGNDLDLVPGDQVTVKYVRDGKLVEKTLPGALKDLGTLLPN</sequence>
<comment type="caution">
    <text evidence="2">The sequence shown here is derived from an EMBL/GenBank/DDBJ whole genome shotgun (WGS) entry which is preliminary data.</text>
</comment>